<accession>A0A4Z2FU37</accession>
<dbReference type="Proteomes" id="UP000314294">
    <property type="component" value="Unassembled WGS sequence"/>
</dbReference>
<feature type="compositionally biased region" description="Basic and acidic residues" evidence="1">
    <location>
        <begin position="49"/>
        <end position="67"/>
    </location>
</feature>
<gene>
    <name evidence="2" type="ORF">EYF80_045254</name>
</gene>
<feature type="region of interest" description="Disordered" evidence="1">
    <location>
        <begin position="101"/>
        <end position="141"/>
    </location>
</feature>
<dbReference type="EMBL" id="SRLO01000897">
    <property type="protein sequence ID" value="TNN44531.1"/>
    <property type="molecule type" value="Genomic_DNA"/>
</dbReference>
<keyword evidence="3" id="KW-1185">Reference proteome</keyword>
<dbReference type="AlphaFoldDB" id="A0A4Z2FU37"/>
<feature type="region of interest" description="Disordered" evidence="1">
    <location>
        <begin position="24"/>
        <end position="67"/>
    </location>
</feature>
<comment type="caution">
    <text evidence="2">The sequence shown here is derived from an EMBL/GenBank/DDBJ whole genome shotgun (WGS) entry which is preliminary data.</text>
</comment>
<proteinExistence type="predicted"/>
<evidence type="ECO:0000313" key="3">
    <source>
        <dbReference type="Proteomes" id="UP000314294"/>
    </source>
</evidence>
<reference evidence="2 3" key="1">
    <citation type="submission" date="2019-03" db="EMBL/GenBank/DDBJ databases">
        <title>First draft genome of Liparis tanakae, snailfish: a comprehensive survey of snailfish specific genes.</title>
        <authorList>
            <person name="Kim W."/>
            <person name="Song I."/>
            <person name="Jeong J.-H."/>
            <person name="Kim D."/>
            <person name="Kim S."/>
            <person name="Ryu S."/>
            <person name="Song J.Y."/>
            <person name="Lee S.K."/>
        </authorList>
    </citation>
    <scope>NUCLEOTIDE SEQUENCE [LARGE SCALE GENOMIC DNA]</scope>
    <source>
        <tissue evidence="2">Muscle</tissue>
    </source>
</reference>
<evidence type="ECO:0000313" key="2">
    <source>
        <dbReference type="EMBL" id="TNN44531.1"/>
    </source>
</evidence>
<evidence type="ECO:0000256" key="1">
    <source>
        <dbReference type="SAM" id="MobiDB-lite"/>
    </source>
</evidence>
<feature type="compositionally biased region" description="Polar residues" evidence="1">
    <location>
        <begin position="106"/>
        <end position="117"/>
    </location>
</feature>
<sequence>MSPSMHRGDRSAVRCCRYLNIPQHAPRRQRVVTPEPCGSPEVVTSGQLGDRDAASDPQRVDGAERRQPVLEVEQLLSVHDDAEPTGFTVDLHLGERDVTALRRTWRSSNRTQSSRATSGGGSSDPGPHVRAMKNLNETTEF</sequence>
<protein>
    <submittedName>
        <fullName evidence="2">Uncharacterized protein</fullName>
    </submittedName>
</protein>
<name>A0A4Z2FU37_9TELE</name>
<organism evidence="2 3">
    <name type="scientific">Liparis tanakae</name>
    <name type="common">Tanaka's snailfish</name>
    <dbReference type="NCBI Taxonomy" id="230148"/>
    <lineage>
        <taxon>Eukaryota</taxon>
        <taxon>Metazoa</taxon>
        <taxon>Chordata</taxon>
        <taxon>Craniata</taxon>
        <taxon>Vertebrata</taxon>
        <taxon>Euteleostomi</taxon>
        <taxon>Actinopterygii</taxon>
        <taxon>Neopterygii</taxon>
        <taxon>Teleostei</taxon>
        <taxon>Neoteleostei</taxon>
        <taxon>Acanthomorphata</taxon>
        <taxon>Eupercaria</taxon>
        <taxon>Perciformes</taxon>
        <taxon>Cottioidei</taxon>
        <taxon>Cottales</taxon>
        <taxon>Liparidae</taxon>
        <taxon>Liparis</taxon>
    </lineage>
</organism>